<feature type="signal peptide" evidence="7">
    <location>
        <begin position="1"/>
        <end position="21"/>
    </location>
</feature>
<name>A0AAX1ND55_9BACT</name>
<dbReference type="PROSITE" id="PS00149">
    <property type="entry name" value="SULFATASE_2"/>
    <property type="match status" value="1"/>
</dbReference>
<dbReference type="GO" id="GO:0005737">
    <property type="term" value="C:cytoplasm"/>
    <property type="evidence" value="ECO:0007669"/>
    <property type="project" value="TreeGrafter"/>
</dbReference>
<dbReference type="AlphaFoldDB" id="A0AAX1ND55"/>
<dbReference type="GO" id="GO:0046872">
    <property type="term" value="F:metal ion binding"/>
    <property type="evidence" value="ECO:0007669"/>
    <property type="project" value="UniProtKB-KW"/>
</dbReference>
<dbReference type="InterPro" id="IPR035874">
    <property type="entry name" value="IDS"/>
</dbReference>
<dbReference type="InterPro" id="IPR000917">
    <property type="entry name" value="Sulfatase_N"/>
</dbReference>
<keyword evidence="4 7" id="KW-0732">Signal</keyword>
<protein>
    <submittedName>
        <fullName evidence="9">Sulfatase-like hydrolase/transferase</fullName>
    </submittedName>
</protein>
<dbReference type="EMBL" id="CP076133">
    <property type="protein sequence ID" value="QWG05431.1"/>
    <property type="molecule type" value="Genomic_DNA"/>
</dbReference>
<reference evidence="9 10" key="1">
    <citation type="submission" date="2021-05" db="EMBL/GenBank/DDBJ databases">
        <title>Comparative genomic studies on the polysaccharide-degrading batcterial strains of the Flammeovirga genus.</title>
        <authorList>
            <person name="Zewei F."/>
            <person name="Zheng Z."/>
            <person name="Yu L."/>
            <person name="Ruyue G."/>
            <person name="Yanhong M."/>
            <person name="Yuanyuan C."/>
            <person name="Jingyan G."/>
            <person name="Wenjun H."/>
        </authorList>
    </citation>
    <scope>NUCLEOTIDE SEQUENCE [LARGE SCALE GENOMIC DNA]</scope>
    <source>
        <strain evidence="9 10">NBRC:100898</strain>
    </source>
</reference>
<keyword evidence="3" id="KW-0479">Metal-binding</keyword>
<dbReference type="PANTHER" id="PTHR45953">
    <property type="entry name" value="IDURONATE 2-SULFATASE"/>
    <property type="match status" value="1"/>
</dbReference>
<evidence type="ECO:0000256" key="2">
    <source>
        <dbReference type="ARBA" id="ARBA00008779"/>
    </source>
</evidence>
<evidence type="ECO:0000256" key="5">
    <source>
        <dbReference type="ARBA" id="ARBA00022801"/>
    </source>
</evidence>
<dbReference type="PANTHER" id="PTHR45953:SF1">
    <property type="entry name" value="IDURONATE 2-SULFATASE"/>
    <property type="match status" value="1"/>
</dbReference>
<keyword evidence="5 9" id="KW-0378">Hydrolase</keyword>
<evidence type="ECO:0000256" key="4">
    <source>
        <dbReference type="ARBA" id="ARBA00022729"/>
    </source>
</evidence>
<dbReference type="Pfam" id="PF00884">
    <property type="entry name" value="Sulfatase"/>
    <property type="match status" value="1"/>
</dbReference>
<evidence type="ECO:0000313" key="10">
    <source>
        <dbReference type="Proteomes" id="UP000678679"/>
    </source>
</evidence>
<evidence type="ECO:0000256" key="1">
    <source>
        <dbReference type="ARBA" id="ARBA00001913"/>
    </source>
</evidence>
<evidence type="ECO:0000256" key="7">
    <source>
        <dbReference type="SAM" id="SignalP"/>
    </source>
</evidence>
<dbReference type="Gene3D" id="3.40.720.10">
    <property type="entry name" value="Alkaline Phosphatase, subunit A"/>
    <property type="match status" value="1"/>
</dbReference>
<dbReference type="Proteomes" id="UP000678679">
    <property type="component" value="Chromosome 2"/>
</dbReference>
<dbReference type="RefSeq" id="WP_169661913.1">
    <property type="nucleotide sequence ID" value="NZ_CP076133.1"/>
</dbReference>
<gene>
    <name evidence="9" type="ORF">KMW28_23725</name>
</gene>
<organism evidence="9 10">
    <name type="scientific">Flammeovirga yaeyamensis</name>
    <dbReference type="NCBI Taxonomy" id="367791"/>
    <lineage>
        <taxon>Bacteria</taxon>
        <taxon>Pseudomonadati</taxon>
        <taxon>Bacteroidota</taxon>
        <taxon>Cytophagia</taxon>
        <taxon>Cytophagales</taxon>
        <taxon>Flammeovirgaceae</taxon>
        <taxon>Flammeovirga</taxon>
    </lineage>
</organism>
<accession>A0AAX1ND55</accession>
<dbReference type="InterPro" id="IPR017850">
    <property type="entry name" value="Alkaline_phosphatase_core_sf"/>
</dbReference>
<evidence type="ECO:0000259" key="8">
    <source>
        <dbReference type="Pfam" id="PF00884"/>
    </source>
</evidence>
<keyword evidence="10" id="KW-1185">Reference proteome</keyword>
<proteinExistence type="inferred from homology"/>
<comment type="cofactor">
    <cofactor evidence="1">
        <name>Ca(2+)</name>
        <dbReference type="ChEBI" id="CHEBI:29108"/>
    </cofactor>
</comment>
<dbReference type="SUPFAM" id="SSF53649">
    <property type="entry name" value="Alkaline phosphatase-like"/>
    <property type="match status" value="1"/>
</dbReference>
<feature type="chain" id="PRO_5043993334" evidence="7">
    <location>
        <begin position="22"/>
        <end position="484"/>
    </location>
</feature>
<dbReference type="GO" id="GO:0004423">
    <property type="term" value="F:iduronate-2-sulfatase activity"/>
    <property type="evidence" value="ECO:0007669"/>
    <property type="project" value="InterPro"/>
</dbReference>
<keyword evidence="6" id="KW-0106">Calcium</keyword>
<dbReference type="KEGG" id="fya:KMW28_23725"/>
<comment type="similarity">
    <text evidence="2">Belongs to the sulfatase family.</text>
</comment>
<sequence>MKFYISLLFFLFFQIRSNVFAQDKPNVLFIAIDDLNDFVGCMNASIKAYTPNIDRLADQAVLFTNAHCQAPICGPSRASIMTGLQPFTSGNYLQLKDRDIQKGNEKVANSILMPDYFKKYGYKTMAAGKIYHGGDQLNSFDEYGGRFSWFGPKPKERMNYDPKKIPHKIGNTLTDWGAFPTHDSLMTDYQVAEWIIDKLNEEHQKPFFLAAGFLSPHVPWHAPQEWMDKFPIDKIELPPYLKEDNDDISEMAKKVNDAPMMPTTEEMIRQGQWKNIIQSYLACVAFMDAQVGKLLDALEKSSYADNTIIVLWSDHGYHLGEKNRFAKQSLWERSTRTILLFKPLNSKKGRCDQPVQLLDIYPTLLDLCQLPAYSLAEGHSLIPLIENNKMEWKFPALSSYGVGNIAIRNNDFRLVQYEDGSSELYDMKKDPDEWTNLSNNKKYAKVKKQLQQWIPKEWAPLSKYSKYNFNEYFKEKSNSNKTIK</sequence>
<evidence type="ECO:0000256" key="3">
    <source>
        <dbReference type="ARBA" id="ARBA00022723"/>
    </source>
</evidence>
<evidence type="ECO:0000256" key="6">
    <source>
        <dbReference type="ARBA" id="ARBA00022837"/>
    </source>
</evidence>
<dbReference type="CDD" id="cd16030">
    <property type="entry name" value="iduronate-2-sulfatase"/>
    <property type="match status" value="1"/>
</dbReference>
<feature type="domain" description="Sulfatase N-terminal" evidence="8">
    <location>
        <begin position="25"/>
        <end position="368"/>
    </location>
</feature>
<dbReference type="InterPro" id="IPR024607">
    <property type="entry name" value="Sulfatase_CS"/>
</dbReference>
<evidence type="ECO:0000313" key="9">
    <source>
        <dbReference type="EMBL" id="QWG05431.1"/>
    </source>
</evidence>
<dbReference type="PROSITE" id="PS00523">
    <property type="entry name" value="SULFATASE_1"/>
    <property type="match status" value="1"/>
</dbReference>